<dbReference type="AlphaFoldDB" id="A0A0K1RZH1"/>
<dbReference type="PATRIC" id="fig|1638788.3.peg.2204"/>
<dbReference type="EMBL" id="CP011339">
    <property type="protein sequence ID" value="AKV67297.1"/>
    <property type="molecule type" value="Genomic_DNA"/>
</dbReference>
<name>A0A0K1RZH1_9CHRO</name>
<accession>A0A0K1RZH1</accession>
<reference evidence="1 2" key="1">
    <citation type="journal article" date="2016" name="Stand. Genomic Sci.">
        <title>Complete genome sequence and genomic characterization of Microcystis panniformis FACHB 1757 by third-generation sequencing.</title>
        <authorList>
            <person name="Zhang J.Y."/>
            <person name="Guan R."/>
            <person name="Zhang H.J."/>
            <person name="Li H."/>
            <person name="Xiao P."/>
            <person name="Yu G.L."/>
            <person name="Du L."/>
            <person name="Cao D.M."/>
            <person name="Zhu B.C."/>
            <person name="Li R.H."/>
            <person name="Lu Z.H."/>
        </authorList>
    </citation>
    <scope>NUCLEOTIDE SEQUENCE [LARGE SCALE GENOMIC DNA]</scope>
    <source>
        <strain evidence="1 2">FACHB-1757</strain>
    </source>
</reference>
<dbReference type="KEGG" id="mpk:VL20_2190"/>
<sequence>MGILAQGHPKRTGFSTQISDQLQKQSAVSIHQSDVSLLITDY</sequence>
<gene>
    <name evidence="1" type="ORF">VL20_2190</name>
</gene>
<evidence type="ECO:0000313" key="2">
    <source>
        <dbReference type="Proteomes" id="UP000068167"/>
    </source>
</evidence>
<organism evidence="1 2">
    <name type="scientific">Microcystis panniformis FACHB-1757</name>
    <dbReference type="NCBI Taxonomy" id="1638788"/>
    <lineage>
        <taxon>Bacteria</taxon>
        <taxon>Bacillati</taxon>
        <taxon>Cyanobacteriota</taxon>
        <taxon>Cyanophyceae</taxon>
        <taxon>Oscillatoriophycideae</taxon>
        <taxon>Chroococcales</taxon>
        <taxon>Microcystaceae</taxon>
        <taxon>Microcystis</taxon>
    </lineage>
</organism>
<proteinExistence type="predicted"/>
<dbReference type="Proteomes" id="UP000068167">
    <property type="component" value="Chromosome"/>
</dbReference>
<evidence type="ECO:0000313" key="1">
    <source>
        <dbReference type="EMBL" id="AKV67297.1"/>
    </source>
</evidence>
<keyword evidence="2" id="KW-1185">Reference proteome</keyword>
<protein>
    <submittedName>
        <fullName evidence="1">Uncharacterized protein</fullName>
    </submittedName>
</protein>